<reference evidence="4" key="1">
    <citation type="submission" date="2015-09" db="EMBL/GenBank/DDBJ databases">
        <authorList>
            <person name="Shao Z."/>
            <person name="Wang L."/>
        </authorList>
    </citation>
    <scope>NUCLEOTIDE SEQUENCE [LARGE SCALE GENOMIC DNA]</scope>
    <source>
        <strain evidence="4">F13-1</strain>
    </source>
</reference>
<name>A0A291HQT9_9GAMM</name>
<dbReference type="PANTHER" id="PTHR40547">
    <property type="entry name" value="SLL0298 PROTEIN"/>
    <property type="match status" value="1"/>
</dbReference>
<feature type="domain" description="DUF2062" evidence="2">
    <location>
        <begin position="22"/>
        <end position="157"/>
    </location>
</feature>
<evidence type="ECO:0000313" key="3">
    <source>
        <dbReference type="EMBL" id="ATG74520.1"/>
    </source>
</evidence>
<dbReference type="PANTHER" id="PTHR40547:SF1">
    <property type="entry name" value="SLL0298 PROTEIN"/>
    <property type="match status" value="1"/>
</dbReference>
<evidence type="ECO:0000259" key="2">
    <source>
        <dbReference type="Pfam" id="PF09835"/>
    </source>
</evidence>
<organism evidence="3 4">
    <name type="scientific">Zobellella denitrificans</name>
    <dbReference type="NCBI Taxonomy" id="347534"/>
    <lineage>
        <taxon>Bacteria</taxon>
        <taxon>Pseudomonadati</taxon>
        <taxon>Pseudomonadota</taxon>
        <taxon>Gammaproteobacteria</taxon>
        <taxon>Aeromonadales</taxon>
        <taxon>Aeromonadaceae</taxon>
        <taxon>Zobellella</taxon>
    </lineage>
</organism>
<sequence length="167" mass="18855">MLRQWLRRKMPDQATLRQHRTLRLFGERLLEPDYWFCNRHSAAVAVAAGLFAAWLPLPMHTLVAIALALMLKGYMPLAIAMVWVNNPVTLAPMFYLGYRLGAHLLGTPELDFDGPLEEEALAAALPLLTGCLLLGLGSALLGWLLVQLGWRAKVLFSWWLRKVNRKP</sequence>
<dbReference type="InterPro" id="IPR018639">
    <property type="entry name" value="DUF2062"/>
</dbReference>
<accession>A0A291HQT9</accession>
<evidence type="ECO:0000313" key="4">
    <source>
        <dbReference type="Proteomes" id="UP000217763"/>
    </source>
</evidence>
<dbReference type="Pfam" id="PF09835">
    <property type="entry name" value="DUF2062"/>
    <property type="match status" value="1"/>
</dbReference>
<proteinExistence type="predicted"/>
<gene>
    <name evidence="3" type="ORF">AN401_12205</name>
</gene>
<evidence type="ECO:0000256" key="1">
    <source>
        <dbReference type="SAM" id="Phobius"/>
    </source>
</evidence>
<keyword evidence="4" id="KW-1185">Reference proteome</keyword>
<keyword evidence="1" id="KW-1133">Transmembrane helix</keyword>
<dbReference type="KEGG" id="zdf:AN401_12205"/>
<keyword evidence="1" id="KW-0472">Membrane</keyword>
<feature type="transmembrane region" description="Helical" evidence="1">
    <location>
        <begin position="120"/>
        <end position="146"/>
    </location>
</feature>
<dbReference type="Proteomes" id="UP000217763">
    <property type="component" value="Chromosome"/>
</dbReference>
<dbReference type="AlphaFoldDB" id="A0A291HQT9"/>
<dbReference type="EMBL" id="CP012621">
    <property type="protein sequence ID" value="ATG74520.1"/>
    <property type="molecule type" value="Genomic_DNA"/>
</dbReference>
<keyword evidence="1" id="KW-0812">Transmembrane</keyword>
<protein>
    <recommendedName>
        <fullName evidence="2">DUF2062 domain-containing protein</fullName>
    </recommendedName>
</protein>